<sequence length="353" mass="38397">MYTVPSEAKPHLRTLMAWPDMTSAPEEVGLTMEGDLHLARQEIAAIASAIARFEPVWLFARQPNVEGAMTYVSKAVTVKPLEVDQIWIRDSGPVFVADADGNLAGVDNRFNYWGDKFDVPGAADASVAKRILEAEGVPRVQAPLITEGGALEFDGEGTLLATESSIINPNRNPGKSRSQLEEGLRKTFGVSRFIWLEGAVGIDSTDCHVDALARLVPGDTVLLSRPNDAVSRDSIQYRLYQQARSVLEHATLASGNALKIVEMEEAEGTPRARVGRTGSGELPCLSYVNYYLPNGAVIVPAFGDSRTDARAIATIQQAWPEREVVPVKLNWMAYCGGGVHCATQQWPALPKRQ</sequence>
<dbReference type="SUPFAM" id="SSF55909">
    <property type="entry name" value="Pentein"/>
    <property type="match status" value="1"/>
</dbReference>
<gene>
    <name evidence="2" type="ORF">BDY17DRAFT_320926</name>
</gene>
<evidence type="ECO:0000256" key="1">
    <source>
        <dbReference type="ARBA" id="ARBA00022801"/>
    </source>
</evidence>
<dbReference type="PANTHER" id="PTHR31377:SF0">
    <property type="entry name" value="AGMATINE DEIMINASE-RELATED"/>
    <property type="match status" value="1"/>
</dbReference>
<accession>A0A6A6Q290</accession>
<keyword evidence="3" id="KW-1185">Reference proteome</keyword>
<dbReference type="PANTHER" id="PTHR31377">
    <property type="entry name" value="AGMATINE DEIMINASE-RELATED"/>
    <property type="match status" value="1"/>
</dbReference>
<organism evidence="2 3">
    <name type="scientific">Neohortaea acidophila</name>
    <dbReference type="NCBI Taxonomy" id="245834"/>
    <lineage>
        <taxon>Eukaryota</taxon>
        <taxon>Fungi</taxon>
        <taxon>Dikarya</taxon>
        <taxon>Ascomycota</taxon>
        <taxon>Pezizomycotina</taxon>
        <taxon>Dothideomycetes</taxon>
        <taxon>Dothideomycetidae</taxon>
        <taxon>Mycosphaerellales</taxon>
        <taxon>Teratosphaeriaceae</taxon>
        <taxon>Neohortaea</taxon>
    </lineage>
</organism>
<protein>
    <recommendedName>
        <fullName evidence="4">Agmatine deiminase</fullName>
    </recommendedName>
</protein>
<dbReference type="GO" id="GO:0009446">
    <property type="term" value="P:putrescine biosynthetic process"/>
    <property type="evidence" value="ECO:0007669"/>
    <property type="project" value="InterPro"/>
</dbReference>
<dbReference type="GO" id="GO:0004668">
    <property type="term" value="F:protein-arginine deiminase activity"/>
    <property type="evidence" value="ECO:0007669"/>
    <property type="project" value="InterPro"/>
</dbReference>
<dbReference type="AlphaFoldDB" id="A0A6A6Q290"/>
<name>A0A6A6Q290_9PEZI</name>
<proteinExistence type="predicted"/>
<reference evidence="2" key="1">
    <citation type="journal article" date="2020" name="Stud. Mycol.">
        <title>101 Dothideomycetes genomes: a test case for predicting lifestyles and emergence of pathogens.</title>
        <authorList>
            <person name="Haridas S."/>
            <person name="Albert R."/>
            <person name="Binder M."/>
            <person name="Bloem J."/>
            <person name="Labutti K."/>
            <person name="Salamov A."/>
            <person name="Andreopoulos B."/>
            <person name="Baker S."/>
            <person name="Barry K."/>
            <person name="Bills G."/>
            <person name="Bluhm B."/>
            <person name="Cannon C."/>
            <person name="Castanera R."/>
            <person name="Culley D."/>
            <person name="Daum C."/>
            <person name="Ezra D."/>
            <person name="Gonzalez J."/>
            <person name="Henrissat B."/>
            <person name="Kuo A."/>
            <person name="Liang C."/>
            <person name="Lipzen A."/>
            <person name="Lutzoni F."/>
            <person name="Magnuson J."/>
            <person name="Mondo S."/>
            <person name="Nolan M."/>
            <person name="Ohm R."/>
            <person name="Pangilinan J."/>
            <person name="Park H.-J."/>
            <person name="Ramirez L."/>
            <person name="Alfaro M."/>
            <person name="Sun H."/>
            <person name="Tritt A."/>
            <person name="Yoshinaga Y."/>
            <person name="Zwiers L.-H."/>
            <person name="Turgeon B."/>
            <person name="Goodwin S."/>
            <person name="Spatafora J."/>
            <person name="Crous P."/>
            <person name="Grigoriev I."/>
        </authorList>
    </citation>
    <scope>NUCLEOTIDE SEQUENCE</scope>
    <source>
        <strain evidence="2">CBS 113389</strain>
    </source>
</reference>
<evidence type="ECO:0000313" key="3">
    <source>
        <dbReference type="Proteomes" id="UP000799767"/>
    </source>
</evidence>
<dbReference type="GeneID" id="54477535"/>
<evidence type="ECO:0008006" key="4">
    <source>
        <dbReference type="Google" id="ProtNLM"/>
    </source>
</evidence>
<evidence type="ECO:0000313" key="2">
    <source>
        <dbReference type="EMBL" id="KAF2486104.1"/>
    </source>
</evidence>
<dbReference type="Proteomes" id="UP000799767">
    <property type="component" value="Unassembled WGS sequence"/>
</dbReference>
<dbReference type="InterPro" id="IPR007466">
    <property type="entry name" value="Peptidyl-Arg-deiminase_porph"/>
</dbReference>
<dbReference type="Pfam" id="PF04371">
    <property type="entry name" value="PAD_porph"/>
    <property type="match status" value="1"/>
</dbReference>
<dbReference type="Gene3D" id="3.75.10.10">
    <property type="entry name" value="L-arginine/glycine Amidinotransferase, Chain A"/>
    <property type="match status" value="1"/>
</dbReference>
<dbReference type="GO" id="GO:0047632">
    <property type="term" value="F:agmatine deiminase activity"/>
    <property type="evidence" value="ECO:0007669"/>
    <property type="project" value="TreeGrafter"/>
</dbReference>
<dbReference type="EMBL" id="MU001632">
    <property type="protein sequence ID" value="KAF2486104.1"/>
    <property type="molecule type" value="Genomic_DNA"/>
</dbReference>
<keyword evidence="1" id="KW-0378">Hydrolase</keyword>
<dbReference type="RefSeq" id="XP_033592673.1">
    <property type="nucleotide sequence ID" value="XM_033736533.1"/>
</dbReference>
<dbReference type="OrthoDB" id="544103at2759"/>